<dbReference type="AlphaFoldDB" id="A0A1R0KLN5"/>
<evidence type="ECO:0000313" key="2">
    <source>
        <dbReference type="EMBL" id="OLZ47541.1"/>
    </source>
</evidence>
<organism evidence="2 3">
    <name type="scientific">Amycolatopsis coloradensis</name>
    <dbReference type="NCBI Taxonomy" id="76021"/>
    <lineage>
        <taxon>Bacteria</taxon>
        <taxon>Bacillati</taxon>
        <taxon>Actinomycetota</taxon>
        <taxon>Actinomycetes</taxon>
        <taxon>Pseudonocardiales</taxon>
        <taxon>Pseudonocardiaceae</taxon>
        <taxon>Amycolatopsis</taxon>
    </lineage>
</organism>
<proteinExistence type="predicted"/>
<dbReference type="Proteomes" id="UP000187486">
    <property type="component" value="Unassembled WGS sequence"/>
</dbReference>
<feature type="domain" description="Putative restriction endonuclease" evidence="1">
    <location>
        <begin position="18"/>
        <end position="164"/>
    </location>
</feature>
<evidence type="ECO:0000313" key="3">
    <source>
        <dbReference type="Proteomes" id="UP000187486"/>
    </source>
</evidence>
<accession>A0A1R0KLN5</accession>
<gene>
    <name evidence="2" type="ORF">BS329_26910</name>
</gene>
<dbReference type="InterPro" id="IPR008538">
    <property type="entry name" value="Uma2"/>
</dbReference>
<dbReference type="RefSeq" id="WP_076164039.1">
    <property type="nucleotide sequence ID" value="NZ_JBEZVB010000084.1"/>
</dbReference>
<keyword evidence="3" id="KW-1185">Reference proteome</keyword>
<dbReference type="SUPFAM" id="SSF52980">
    <property type="entry name" value="Restriction endonuclease-like"/>
    <property type="match status" value="1"/>
</dbReference>
<sequence>MSVVQWPHRLLTLEDWAGLPETPEHRVEVVKGVLVVSPRPSLVHQWAVTRLGFLFHDQLPEGLSAWSEAEMIIGQTPLTVRVPDVVVARTEVMDSSPARIPADAARMVIEVLSEGTRRTDRVTKFSEYAEVGIEHYWIVDLDDPASMITYRLVDGDYENFGEHTGKVSLDFDGTPLTLDLDALTTRRAQRP</sequence>
<dbReference type="InterPro" id="IPR012296">
    <property type="entry name" value="Nuclease_put_TT1808"/>
</dbReference>
<evidence type="ECO:0000259" key="1">
    <source>
        <dbReference type="Pfam" id="PF05685"/>
    </source>
</evidence>
<dbReference type="InterPro" id="IPR011335">
    <property type="entry name" value="Restrct_endonuc-II-like"/>
</dbReference>
<comment type="caution">
    <text evidence="2">The sequence shown here is derived from an EMBL/GenBank/DDBJ whole genome shotgun (WGS) entry which is preliminary data.</text>
</comment>
<dbReference type="EMBL" id="MQUQ01000015">
    <property type="protein sequence ID" value="OLZ47541.1"/>
    <property type="molecule type" value="Genomic_DNA"/>
</dbReference>
<dbReference type="CDD" id="cd06260">
    <property type="entry name" value="DUF820-like"/>
    <property type="match status" value="1"/>
</dbReference>
<dbReference type="Pfam" id="PF05685">
    <property type="entry name" value="Uma2"/>
    <property type="match status" value="1"/>
</dbReference>
<dbReference type="OrthoDB" id="9799703at2"/>
<dbReference type="STRING" id="76021.BS329_26910"/>
<name>A0A1R0KLN5_9PSEU</name>
<dbReference type="Gene3D" id="3.90.1570.10">
    <property type="entry name" value="tt1808, chain A"/>
    <property type="match status" value="1"/>
</dbReference>
<reference evidence="2 3" key="1">
    <citation type="submission" date="2016-01" db="EMBL/GenBank/DDBJ databases">
        <title>Amycolatopsis coloradensis genome sequencing and assembly.</title>
        <authorList>
            <person name="Mayilraj S."/>
        </authorList>
    </citation>
    <scope>NUCLEOTIDE SEQUENCE [LARGE SCALE GENOMIC DNA]</scope>
    <source>
        <strain evidence="2 3">DSM 44225</strain>
    </source>
</reference>
<dbReference type="PANTHER" id="PTHR34107">
    <property type="entry name" value="SLL0198 PROTEIN-RELATED"/>
    <property type="match status" value="1"/>
</dbReference>
<dbReference type="PANTHER" id="PTHR34107:SF4">
    <property type="entry name" value="SLL1222 PROTEIN"/>
    <property type="match status" value="1"/>
</dbReference>
<protein>
    <recommendedName>
        <fullName evidence="1">Putative restriction endonuclease domain-containing protein</fullName>
    </recommendedName>
</protein>